<evidence type="ECO:0000256" key="8">
    <source>
        <dbReference type="ARBA" id="ARBA00022884"/>
    </source>
</evidence>
<evidence type="ECO:0000313" key="16">
    <source>
        <dbReference type="EMBL" id="CDR34432.1"/>
    </source>
</evidence>
<evidence type="ECO:0000256" key="7">
    <source>
        <dbReference type="ARBA" id="ARBA00022857"/>
    </source>
</evidence>
<dbReference type="SUPFAM" id="SSF51395">
    <property type="entry name" value="FMN-linked oxidoreductases"/>
    <property type="match status" value="1"/>
</dbReference>
<evidence type="ECO:0000313" key="17">
    <source>
        <dbReference type="Proteomes" id="UP000031552"/>
    </source>
</evidence>
<comment type="function">
    <text evidence="2 12">Catalyzes the synthesis of 5,6-dihydrouridine (D), a modified base found in the D-loop of most tRNAs, via the reduction of the C5-C6 double bond in target uridines.</text>
</comment>
<dbReference type="STRING" id="1437425.CSEC_1618"/>
<keyword evidence="5 12" id="KW-0288">FMN</keyword>
<comment type="similarity">
    <text evidence="12">Belongs to the dus family.</text>
</comment>
<gene>
    <name evidence="16" type="primary">dusB</name>
    <name evidence="16" type="ORF">CSEC_1618</name>
</gene>
<dbReference type="EC" id="1.3.1.-" evidence="12"/>
<evidence type="ECO:0000256" key="2">
    <source>
        <dbReference type="ARBA" id="ARBA00002790"/>
    </source>
</evidence>
<keyword evidence="3" id="KW-0820">tRNA-binding</keyword>
<dbReference type="InterPro" id="IPR018517">
    <property type="entry name" value="tRNA_hU_synthase_CS"/>
</dbReference>
<dbReference type="eggNOG" id="COG0042">
    <property type="taxonomic scope" value="Bacteria"/>
</dbReference>
<keyword evidence="14" id="KW-0547">Nucleotide-binding</keyword>
<evidence type="ECO:0000256" key="1">
    <source>
        <dbReference type="ARBA" id="ARBA00001917"/>
    </source>
</evidence>
<evidence type="ECO:0000259" key="15">
    <source>
        <dbReference type="Pfam" id="PF01207"/>
    </source>
</evidence>
<reference evidence="16" key="2">
    <citation type="submission" date="2014-09" db="EMBL/GenBank/DDBJ databases">
        <title>Criblamydia sequanensis harbors a mega-plasmid encoding arsenite resistance.</title>
        <authorList>
            <person name="Bertelli C."/>
            <person name="Goesmann A."/>
            <person name="Greub G."/>
        </authorList>
    </citation>
    <scope>NUCLEOTIDE SEQUENCE [LARGE SCALE GENOMIC DNA]</scope>
    <source>
        <strain evidence="16">CRIB-18</strain>
    </source>
</reference>
<proteinExistence type="inferred from homology"/>
<evidence type="ECO:0000256" key="5">
    <source>
        <dbReference type="ARBA" id="ARBA00022643"/>
    </source>
</evidence>
<dbReference type="InterPro" id="IPR013785">
    <property type="entry name" value="Aldolase_TIM"/>
</dbReference>
<keyword evidence="7" id="KW-0521">NADP</keyword>
<feature type="active site" description="Proton donor" evidence="13">
    <location>
        <position position="109"/>
    </location>
</feature>
<dbReference type="NCBIfam" id="TIGR00737">
    <property type="entry name" value="nifR3_yhdG"/>
    <property type="match status" value="1"/>
</dbReference>
<dbReference type="GO" id="GO:0000049">
    <property type="term" value="F:tRNA binding"/>
    <property type="evidence" value="ECO:0007669"/>
    <property type="project" value="UniProtKB-KW"/>
</dbReference>
<reference evidence="16" key="1">
    <citation type="submission" date="2013-12" db="EMBL/GenBank/DDBJ databases">
        <authorList>
            <person name="Linke B."/>
        </authorList>
    </citation>
    <scope>NUCLEOTIDE SEQUENCE [LARGE SCALE GENOMIC DNA]</scope>
    <source>
        <strain evidence="16">CRIB-18</strain>
    </source>
</reference>
<comment type="caution">
    <text evidence="16">The sequence shown here is derived from an EMBL/GenBank/DDBJ whole genome shotgun (WGS) entry which is preliminary data.</text>
</comment>
<evidence type="ECO:0000256" key="10">
    <source>
        <dbReference type="ARBA" id="ARBA00048205"/>
    </source>
</evidence>
<dbReference type="InterPro" id="IPR035587">
    <property type="entry name" value="DUS-like_FMN-bd"/>
</dbReference>
<name>A0A090CZE7_9BACT</name>
<dbReference type="OrthoDB" id="9764501at2"/>
<protein>
    <recommendedName>
        <fullName evidence="12">tRNA-dihydrouridine synthase</fullName>
        <ecNumber evidence="12">1.3.1.-</ecNumber>
    </recommendedName>
</protein>
<feature type="binding site" evidence="14">
    <location>
        <begin position="234"/>
        <end position="235"/>
    </location>
    <ligand>
        <name>FMN</name>
        <dbReference type="ChEBI" id="CHEBI:58210"/>
    </ligand>
</feature>
<dbReference type="RefSeq" id="WP_041017986.1">
    <property type="nucleotide sequence ID" value="NZ_CCEJ010000008.1"/>
</dbReference>
<dbReference type="GO" id="GO:0050660">
    <property type="term" value="F:flavin adenine dinucleotide binding"/>
    <property type="evidence" value="ECO:0007669"/>
    <property type="project" value="InterPro"/>
</dbReference>
<accession>A0A090CZE7</accession>
<dbReference type="EMBL" id="CCEJ010000008">
    <property type="protein sequence ID" value="CDR34432.1"/>
    <property type="molecule type" value="Genomic_DNA"/>
</dbReference>
<feature type="domain" description="DUS-like FMN-binding" evidence="15">
    <location>
        <begin position="24"/>
        <end position="323"/>
    </location>
</feature>
<keyword evidence="9 12" id="KW-0560">Oxidoreductase</keyword>
<comment type="cofactor">
    <cofactor evidence="1 12 14">
        <name>FMN</name>
        <dbReference type="ChEBI" id="CHEBI:58210"/>
    </cofactor>
</comment>
<evidence type="ECO:0000256" key="9">
    <source>
        <dbReference type="ARBA" id="ARBA00023002"/>
    </source>
</evidence>
<evidence type="ECO:0000256" key="4">
    <source>
        <dbReference type="ARBA" id="ARBA00022630"/>
    </source>
</evidence>
<evidence type="ECO:0000256" key="12">
    <source>
        <dbReference type="PIRNR" id="PIRNR006621"/>
    </source>
</evidence>
<dbReference type="PANTHER" id="PTHR45846">
    <property type="entry name" value="TRNA-DIHYDROURIDINE(47) SYNTHASE [NAD(P)(+)]-LIKE"/>
    <property type="match status" value="1"/>
</dbReference>
<evidence type="ECO:0000256" key="14">
    <source>
        <dbReference type="PIRSR" id="PIRSR006621-2"/>
    </source>
</evidence>
<dbReference type="PIRSF" id="PIRSF006621">
    <property type="entry name" value="Dus"/>
    <property type="match status" value="1"/>
</dbReference>
<dbReference type="Pfam" id="PF01207">
    <property type="entry name" value="Dus"/>
    <property type="match status" value="1"/>
</dbReference>
<organism evidence="16 17">
    <name type="scientific">Candidatus Criblamydia sequanensis CRIB-18</name>
    <dbReference type="NCBI Taxonomy" id="1437425"/>
    <lineage>
        <taxon>Bacteria</taxon>
        <taxon>Pseudomonadati</taxon>
        <taxon>Chlamydiota</taxon>
        <taxon>Chlamydiia</taxon>
        <taxon>Parachlamydiales</taxon>
        <taxon>Candidatus Criblamydiaceae</taxon>
        <taxon>Candidatus Criblamydia</taxon>
    </lineage>
</organism>
<dbReference type="Gene3D" id="3.20.20.70">
    <property type="entry name" value="Aldolase class I"/>
    <property type="match status" value="1"/>
</dbReference>
<sequence>MNYSHFTKPIKIGKATLPNRIFYSPLAGCSDFPFRKMSAKYKPGLQYCEMVKMDALVRNDENTFRILDYDQSMRPIGAQLCGSKPEYAAESARRIEDLGFDVIDLNCGCPVDKVTKDGSGSGLLKNPEKIGAIIRKMVEAVSIPVTIKIRAGWDDDSIVVEEITKIAEEAGAYAIAVHARTREQGYHGPARWDFITRAVKARNNILVIGNGDLFSPEAASDMIQATGCDALLVSRGIMGNPWIAEDIFHYFNGESPKKRTFLDRKEALLEHLDFAANYYESKKAAIEMRKVGCWYIKDAGGARAFRGLVTKAESVEEMRKLIEEHPFTAE</sequence>
<evidence type="ECO:0000256" key="13">
    <source>
        <dbReference type="PIRSR" id="PIRSR006621-1"/>
    </source>
</evidence>
<dbReference type="Proteomes" id="UP000031552">
    <property type="component" value="Unassembled WGS sequence"/>
</dbReference>
<feature type="binding site" evidence="14">
    <location>
        <position position="178"/>
    </location>
    <ligand>
        <name>FMN</name>
        <dbReference type="ChEBI" id="CHEBI:58210"/>
    </ligand>
</feature>
<keyword evidence="6 12" id="KW-0819">tRNA processing</keyword>
<dbReference type="InterPro" id="IPR004652">
    <property type="entry name" value="DusB-like"/>
</dbReference>
<evidence type="ECO:0000256" key="3">
    <source>
        <dbReference type="ARBA" id="ARBA00022555"/>
    </source>
</evidence>
<dbReference type="PROSITE" id="PS01136">
    <property type="entry name" value="UPF0034"/>
    <property type="match status" value="1"/>
</dbReference>
<keyword evidence="17" id="KW-1185">Reference proteome</keyword>
<keyword evidence="4 12" id="KW-0285">Flavoprotein</keyword>
<dbReference type="GO" id="GO:0017150">
    <property type="term" value="F:tRNA dihydrouridine synthase activity"/>
    <property type="evidence" value="ECO:0007669"/>
    <property type="project" value="InterPro"/>
</dbReference>
<dbReference type="InterPro" id="IPR001269">
    <property type="entry name" value="DUS_fam"/>
</dbReference>
<dbReference type="InterPro" id="IPR024036">
    <property type="entry name" value="tRNA-dHydroUridine_Synthase_C"/>
</dbReference>
<dbReference type="CDD" id="cd02801">
    <property type="entry name" value="DUS_like_FMN"/>
    <property type="match status" value="1"/>
</dbReference>
<evidence type="ECO:0000256" key="6">
    <source>
        <dbReference type="ARBA" id="ARBA00022694"/>
    </source>
</evidence>
<dbReference type="AlphaFoldDB" id="A0A090CZE7"/>
<feature type="binding site" evidence="14">
    <location>
        <position position="148"/>
    </location>
    <ligand>
        <name>FMN</name>
        <dbReference type="ChEBI" id="CHEBI:58210"/>
    </ligand>
</feature>
<comment type="catalytic activity">
    <reaction evidence="10">
        <text>a 5,6-dihydrouridine in tRNA + NADP(+) = a uridine in tRNA + NADPH + H(+)</text>
        <dbReference type="Rhea" id="RHEA:23624"/>
        <dbReference type="Rhea" id="RHEA-COMP:13339"/>
        <dbReference type="Rhea" id="RHEA-COMP:13887"/>
        <dbReference type="ChEBI" id="CHEBI:15378"/>
        <dbReference type="ChEBI" id="CHEBI:57783"/>
        <dbReference type="ChEBI" id="CHEBI:58349"/>
        <dbReference type="ChEBI" id="CHEBI:65315"/>
        <dbReference type="ChEBI" id="CHEBI:74443"/>
    </reaction>
</comment>
<feature type="binding site" evidence="14">
    <location>
        <position position="79"/>
    </location>
    <ligand>
        <name>FMN</name>
        <dbReference type="ChEBI" id="CHEBI:58210"/>
    </ligand>
</feature>
<comment type="catalytic activity">
    <reaction evidence="11">
        <text>a 5,6-dihydrouridine in tRNA + NAD(+) = a uridine in tRNA + NADH + H(+)</text>
        <dbReference type="Rhea" id="RHEA:54452"/>
        <dbReference type="Rhea" id="RHEA-COMP:13339"/>
        <dbReference type="Rhea" id="RHEA-COMP:13887"/>
        <dbReference type="ChEBI" id="CHEBI:15378"/>
        <dbReference type="ChEBI" id="CHEBI:57540"/>
        <dbReference type="ChEBI" id="CHEBI:57945"/>
        <dbReference type="ChEBI" id="CHEBI:65315"/>
        <dbReference type="ChEBI" id="CHEBI:74443"/>
    </reaction>
</comment>
<dbReference type="PANTHER" id="PTHR45846:SF1">
    <property type="entry name" value="TRNA-DIHYDROURIDINE(47) SYNTHASE [NAD(P)(+)]-LIKE"/>
    <property type="match status" value="1"/>
</dbReference>
<keyword evidence="8" id="KW-0694">RNA-binding</keyword>
<evidence type="ECO:0000256" key="11">
    <source>
        <dbReference type="ARBA" id="ARBA00048802"/>
    </source>
</evidence>
<dbReference type="Gene3D" id="1.10.1200.80">
    <property type="entry name" value="Putative flavin oxidoreducatase, domain 2"/>
    <property type="match status" value="1"/>
</dbReference>